<evidence type="ECO:0000256" key="1">
    <source>
        <dbReference type="SAM" id="MobiDB-lite"/>
    </source>
</evidence>
<dbReference type="Proteomes" id="UP000237481">
    <property type="component" value="Unassembled WGS sequence"/>
</dbReference>
<dbReference type="STRING" id="94208.A0A2S4L0H1"/>
<feature type="compositionally biased region" description="Basic and acidic residues" evidence="1">
    <location>
        <begin position="344"/>
        <end position="358"/>
    </location>
</feature>
<feature type="compositionally biased region" description="Basic and acidic residues" evidence="1">
    <location>
        <begin position="381"/>
        <end position="394"/>
    </location>
</feature>
<name>A0A2S4L0H1_9HYPO</name>
<organism evidence="2 3">
    <name type="scientific">Tolypocladium paradoxum</name>
    <dbReference type="NCBI Taxonomy" id="94208"/>
    <lineage>
        <taxon>Eukaryota</taxon>
        <taxon>Fungi</taxon>
        <taxon>Dikarya</taxon>
        <taxon>Ascomycota</taxon>
        <taxon>Pezizomycotina</taxon>
        <taxon>Sordariomycetes</taxon>
        <taxon>Hypocreomycetidae</taxon>
        <taxon>Hypocreales</taxon>
        <taxon>Ophiocordycipitaceae</taxon>
        <taxon>Tolypocladium</taxon>
    </lineage>
</organism>
<feature type="region of interest" description="Disordered" evidence="1">
    <location>
        <begin position="242"/>
        <end position="271"/>
    </location>
</feature>
<keyword evidence="3" id="KW-1185">Reference proteome</keyword>
<feature type="compositionally biased region" description="Polar residues" evidence="1">
    <location>
        <begin position="544"/>
        <end position="562"/>
    </location>
</feature>
<dbReference type="EMBL" id="PKSG01000379">
    <property type="protein sequence ID" value="POR35942.1"/>
    <property type="molecule type" value="Genomic_DNA"/>
</dbReference>
<feature type="compositionally biased region" description="Low complexity" evidence="1">
    <location>
        <begin position="57"/>
        <end position="75"/>
    </location>
</feature>
<feature type="compositionally biased region" description="Basic and acidic residues" evidence="1">
    <location>
        <begin position="461"/>
        <end position="471"/>
    </location>
</feature>
<dbReference type="OrthoDB" id="3439035at2759"/>
<protein>
    <submittedName>
        <fullName evidence="2">Uncharacterized protein</fullName>
    </submittedName>
</protein>
<feature type="region of interest" description="Disordered" evidence="1">
    <location>
        <begin position="779"/>
        <end position="809"/>
    </location>
</feature>
<sequence>MERGGEEAAAAARTNGLPSSNQLLVKQEGRKPLFASNKGPRDQSSNTAHESPRLKTARLGAAGAAAGGRADASLGFARRTKSESQALQTDRRDSSGNGDSNASLSPPGGTRIPRPSSSAFRKRISLSEAFKLAEEEELEAQRAHALDGSPSPAPRSWRARGGQDEHKLRQMVGEDHLDTKARNTNGVGGIPDLVPGIRDVPLPSIETGDRGLGTSPPRNAASKSPEKSFAWQVEDDFTAGDLQVSDSPRIKVGSNRPFANRPSLVAGNDRVSIRSPARLAQPGSRNTKLDEIRERERNMSKEVLSERPGARQRYTKLDEIRAREKAAEQHIPIPPRNQARPKNTKLDEIRQREAEGLSKRAFAAARLEEIREQNSMSRSLSPDEARPRSNREPQHATLFGADRKTDVPIRPKSAFESGGERIPDTPITVFKSYRNTDAGPRAAASDGPVNDRGSTAADPGNKQRDSHDLLRRLARATSSSPAPEAGSKQQPAAPRSEQGSEKQVAKAVTSGRSSDSGRRPATNTKANVRDNNSKPTVGFAGLQREQSADSAKSKRSSMQSEMDPTDRIEAEMKLFAPHDNHSERGSVRAPSPQPDSDDDDDELAEATPKPQKHDPLSMATPRVTGAYVETPVTVKVAKGGDSQEEPKPAQADEASVPAPVMFREKRTSLAWRSRDGDTASDPGASDERDGDALTTAAAIRRRPRARSLPRRRPPLKNTARLPSVKADLLELQRIHSIDDSTMDDLEEILTGRKTASPKLDQLLKQLPATTDEVDDLALELKPKPKRESSEEGTHKANRESESADKDVSEGELALYDRMSRTLRTGLLGIRSAKQGIERLEDKFTHAGKQASPDTMTTQAGKQHAHARAHQKHEEHCPDCIAQPSLKTVAYMHLAVPRLYDTTPRFRLTLLGLVLFLLSLWYAAESAMCARYCRPTTCSTAECVYSFDDPTFGSALPVKLDQWTTGGHGRQLLAWAAEEVQDWAADMEDAALGRSIADASLQGMSFEQKRRHRRRLCKKGLGASAPEPPPEQKARWDAWRRTRLAQERAREVREMGYRDAGDEGGAIGRDERVW</sequence>
<feature type="region of interest" description="Disordered" evidence="1">
    <location>
        <begin position="135"/>
        <end position="227"/>
    </location>
</feature>
<gene>
    <name evidence="2" type="ORF">TPAR_03862</name>
</gene>
<feature type="compositionally biased region" description="Basic and acidic residues" evidence="1">
    <location>
        <begin position="662"/>
        <end position="677"/>
    </location>
</feature>
<feature type="region of interest" description="Disordered" evidence="1">
    <location>
        <begin position="1"/>
        <end position="120"/>
    </location>
</feature>
<feature type="compositionally biased region" description="Basic and acidic residues" evidence="1">
    <location>
        <begin position="564"/>
        <end position="586"/>
    </location>
</feature>
<evidence type="ECO:0000313" key="2">
    <source>
        <dbReference type="EMBL" id="POR35942.1"/>
    </source>
</evidence>
<evidence type="ECO:0000313" key="3">
    <source>
        <dbReference type="Proteomes" id="UP000237481"/>
    </source>
</evidence>
<feature type="compositionally biased region" description="Polar residues" evidence="1">
    <location>
        <begin position="95"/>
        <end position="104"/>
    </location>
</feature>
<feature type="compositionally biased region" description="Acidic residues" evidence="1">
    <location>
        <begin position="595"/>
        <end position="604"/>
    </location>
</feature>
<comment type="caution">
    <text evidence="2">The sequence shown here is derived from an EMBL/GenBank/DDBJ whole genome shotgun (WGS) entry which is preliminary data.</text>
</comment>
<reference evidence="2 3" key="1">
    <citation type="submission" date="2018-01" db="EMBL/GenBank/DDBJ databases">
        <title>Harnessing the power of phylogenomics to disentangle the directionality and signatures of interkingdom host jumping in the parasitic fungal genus Tolypocladium.</title>
        <authorList>
            <person name="Quandt C.A."/>
            <person name="Patterson W."/>
            <person name="Spatafora J.W."/>
        </authorList>
    </citation>
    <scope>NUCLEOTIDE SEQUENCE [LARGE SCALE GENOMIC DNA]</scope>
    <source>
        <strain evidence="2 3">NRBC 100945</strain>
    </source>
</reference>
<feature type="region of interest" description="Disordered" evidence="1">
    <location>
        <begin position="324"/>
        <end position="721"/>
    </location>
</feature>
<dbReference type="AlphaFoldDB" id="A0A2S4L0H1"/>
<accession>A0A2S4L0H1</accession>
<feature type="compositionally biased region" description="Basic and acidic residues" evidence="1">
    <location>
        <begin position="779"/>
        <end position="808"/>
    </location>
</feature>
<feature type="compositionally biased region" description="Basic residues" evidence="1">
    <location>
        <begin position="699"/>
        <end position="714"/>
    </location>
</feature>
<feature type="compositionally biased region" description="Basic and acidic residues" evidence="1">
    <location>
        <begin position="161"/>
        <end position="181"/>
    </location>
</feature>
<proteinExistence type="predicted"/>